<keyword evidence="2" id="KW-1185">Reference proteome</keyword>
<comment type="caution">
    <text evidence="1">The sequence shown here is derived from an EMBL/GenBank/DDBJ whole genome shotgun (WGS) entry which is preliminary data.</text>
</comment>
<proteinExistence type="predicted"/>
<name>A0ABR2IMQ1_9EUKA</name>
<reference evidence="1 2" key="1">
    <citation type="submission" date="2024-04" db="EMBL/GenBank/DDBJ databases">
        <title>Tritrichomonas musculus Genome.</title>
        <authorList>
            <person name="Alves-Ferreira E."/>
            <person name="Grigg M."/>
            <person name="Lorenzi H."/>
            <person name="Galac M."/>
        </authorList>
    </citation>
    <scope>NUCLEOTIDE SEQUENCE [LARGE SCALE GENOMIC DNA]</scope>
    <source>
        <strain evidence="1 2">EAF2021</strain>
    </source>
</reference>
<accession>A0ABR2IMQ1</accession>
<dbReference type="EMBL" id="JAPFFF010000016">
    <property type="protein sequence ID" value="KAK8865127.1"/>
    <property type="molecule type" value="Genomic_DNA"/>
</dbReference>
<organism evidence="1 2">
    <name type="scientific">Tritrichomonas musculus</name>
    <dbReference type="NCBI Taxonomy" id="1915356"/>
    <lineage>
        <taxon>Eukaryota</taxon>
        <taxon>Metamonada</taxon>
        <taxon>Parabasalia</taxon>
        <taxon>Tritrichomonadida</taxon>
        <taxon>Tritrichomonadidae</taxon>
        <taxon>Tritrichomonas</taxon>
    </lineage>
</organism>
<evidence type="ECO:0000313" key="1">
    <source>
        <dbReference type="EMBL" id="KAK8865127.1"/>
    </source>
</evidence>
<dbReference type="Proteomes" id="UP001470230">
    <property type="component" value="Unassembled WGS sequence"/>
</dbReference>
<protein>
    <submittedName>
        <fullName evidence="1">Uncharacterized protein</fullName>
    </submittedName>
</protein>
<sequence length="199" mass="23670">MSSNFDDAKNYFIKVFSKLKVEKEDIIYKFCFDSKGKTAKNCFEYLKDFILNLKHQPNINLKLNKVEMQKKVSKLTSISELTEKKILEKELVAKNKFDENNHVGQKQNKKVNIDYYDDPGELFDYIIQNDILKEPFFEEIKNIIYLMNSILYTPPYNILFGRINIEKTKPVDEIDTNLENINDLFYEGFDIHEIKNFYS</sequence>
<evidence type="ECO:0000313" key="2">
    <source>
        <dbReference type="Proteomes" id="UP001470230"/>
    </source>
</evidence>
<gene>
    <name evidence="1" type="ORF">M9Y10_010661</name>
</gene>